<protein>
    <submittedName>
        <fullName evidence="2">Uncharacterized protein</fullName>
    </submittedName>
</protein>
<proteinExistence type="predicted"/>
<dbReference type="WBParaSite" id="PSU_v2.g3242.t1">
    <property type="protein sequence ID" value="PSU_v2.g3242.t1"/>
    <property type="gene ID" value="PSU_v2.g3242"/>
</dbReference>
<dbReference type="Proteomes" id="UP000887577">
    <property type="component" value="Unplaced"/>
</dbReference>
<name>A0A914YTB1_9BILA</name>
<evidence type="ECO:0000313" key="2">
    <source>
        <dbReference type="WBParaSite" id="PSU_v2.g3242.t1"/>
    </source>
</evidence>
<evidence type="ECO:0000313" key="1">
    <source>
        <dbReference type="Proteomes" id="UP000887577"/>
    </source>
</evidence>
<dbReference type="AlphaFoldDB" id="A0A914YTB1"/>
<reference evidence="2" key="1">
    <citation type="submission" date="2022-11" db="UniProtKB">
        <authorList>
            <consortium name="WormBaseParasite"/>
        </authorList>
    </citation>
    <scope>IDENTIFICATION</scope>
</reference>
<sequence>MTSCGNRDFKVDVLTTLSQKSDEHFRNLNLNAKTECQNISNYKSIDTSGDNFGKKNLRFDYDKDDSGKRKNHKCFDNKIKSLEFTNIYSPSEEEKQKESLNSEILSRNSSTLSLHIAAYENSNDSQTDLQNVKQIKLGKTWKDDKQFFNAIHNQQLFEFPRQQQEKGNKPEIMQFKASQKLLNPNTPIGKSKDG</sequence>
<organism evidence="1 2">
    <name type="scientific">Panagrolaimus superbus</name>
    <dbReference type="NCBI Taxonomy" id="310955"/>
    <lineage>
        <taxon>Eukaryota</taxon>
        <taxon>Metazoa</taxon>
        <taxon>Ecdysozoa</taxon>
        <taxon>Nematoda</taxon>
        <taxon>Chromadorea</taxon>
        <taxon>Rhabditida</taxon>
        <taxon>Tylenchina</taxon>
        <taxon>Panagrolaimomorpha</taxon>
        <taxon>Panagrolaimoidea</taxon>
        <taxon>Panagrolaimidae</taxon>
        <taxon>Panagrolaimus</taxon>
    </lineage>
</organism>
<keyword evidence="1" id="KW-1185">Reference proteome</keyword>
<accession>A0A914YTB1</accession>